<reference evidence="1" key="1">
    <citation type="submission" date="2022-03" db="EMBL/GenBank/DDBJ databases">
        <authorList>
            <person name="Sayadi A."/>
        </authorList>
    </citation>
    <scope>NUCLEOTIDE SEQUENCE</scope>
</reference>
<accession>A0A9P0QHE6</accession>
<keyword evidence="2" id="KW-1185">Reference proteome</keyword>
<sequence length="70" mass="7975">MDKKYVGEYIVITTSGVKIDHDLKFLGRRCNSATASWYGTSPKEEMGRNLGCDEIRQHMQSDELYASQSK</sequence>
<evidence type="ECO:0000313" key="1">
    <source>
        <dbReference type="EMBL" id="CAH2020184.1"/>
    </source>
</evidence>
<gene>
    <name evidence="1" type="ORF">ACAOBT_LOCUS37685</name>
</gene>
<organism evidence="1 2">
    <name type="scientific">Acanthoscelides obtectus</name>
    <name type="common">Bean weevil</name>
    <name type="synonym">Bruchus obtectus</name>
    <dbReference type="NCBI Taxonomy" id="200917"/>
    <lineage>
        <taxon>Eukaryota</taxon>
        <taxon>Metazoa</taxon>
        <taxon>Ecdysozoa</taxon>
        <taxon>Arthropoda</taxon>
        <taxon>Hexapoda</taxon>
        <taxon>Insecta</taxon>
        <taxon>Pterygota</taxon>
        <taxon>Neoptera</taxon>
        <taxon>Endopterygota</taxon>
        <taxon>Coleoptera</taxon>
        <taxon>Polyphaga</taxon>
        <taxon>Cucujiformia</taxon>
        <taxon>Chrysomeloidea</taxon>
        <taxon>Chrysomelidae</taxon>
        <taxon>Bruchinae</taxon>
        <taxon>Bruchini</taxon>
        <taxon>Acanthoscelides</taxon>
    </lineage>
</organism>
<dbReference type="AlphaFoldDB" id="A0A9P0QHE6"/>
<dbReference type="EMBL" id="CAKOFQ010010820">
    <property type="protein sequence ID" value="CAH2020184.1"/>
    <property type="molecule type" value="Genomic_DNA"/>
</dbReference>
<protein>
    <submittedName>
        <fullName evidence="1">Uncharacterized protein</fullName>
    </submittedName>
</protein>
<comment type="caution">
    <text evidence="1">The sequence shown here is derived from an EMBL/GenBank/DDBJ whole genome shotgun (WGS) entry which is preliminary data.</text>
</comment>
<evidence type="ECO:0000313" key="2">
    <source>
        <dbReference type="Proteomes" id="UP001152888"/>
    </source>
</evidence>
<name>A0A9P0QHE6_ACAOB</name>
<proteinExistence type="predicted"/>
<dbReference type="Proteomes" id="UP001152888">
    <property type="component" value="Unassembled WGS sequence"/>
</dbReference>